<protein>
    <submittedName>
        <fullName evidence="4">Oxysterol-binding protein-like protein 1</fullName>
    </submittedName>
</protein>
<evidence type="ECO:0000313" key="4">
    <source>
        <dbReference type="EMBL" id="KAK9413723.1"/>
    </source>
</evidence>
<reference evidence="4 5" key="1">
    <citation type="journal article" date="2024" name="J. Plant Pathol.">
        <title>Sequence and assembly of the genome of Seiridium unicorne, isolate CBS 538.82, causal agent of cypress canker disease.</title>
        <authorList>
            <person name="Scali E."/>
            <person name="Rocca G.D."/>
            <person name="Danti R."/>
            <person name="Garbelotto M."/>
            <person name="Barberini S."/>
            <person name="Baroncelli R."/>
            <person name="Emiliani G."/>
        </authorList>
    </citation>
    <scope>NUCLEOTIDE SEQUENCE [LARGE SCALE GENOMIC DNA]</scope>
    <source>
        <strain evidence="4 5">BM-138-508</strain>
    </source>
</reference>
<evidence type="ECO:0000256" key="3">
    <source>
        <dbReference type="SAM" id="MobiDB-lite"/>
    </source>
</evidence>
<feature type="region of interest" description="Disordered" evidence="3">
    <location>
        <begin position="400"/>
        <end position="432"/>
    </location>
</feature>
<dbReference type="Pfam" id="PF01237">
    <property type="entry name" value="Oxysterol_BP"/>
    <property type="match status" value="1"/>
</dbReference>
<feature type="compositionally biased region" description="Low complexity" evidence="3">
    <location>
        <begin position="131"/>
        <end position="145"/>
    </location>
</feature>
<evidence type="ECO:0000256" key="1">
    <source>
        <dbReference type="ARBA" id="ARBA00008842"/>
    </source>
</evidence>
<keyword evidence="5" id="KW-1185">Reference proteome</keyword>
<evidence type="ECO:0000256" key="2">
    <source>
        <dbReference type="RuleBase" id="RU003844"/>
    </source>
</evidence>
<name>A0ABR2UGJ5_9PEZI</name>
<gene>
    <name evidence="4" type="ORF">SUNI508_11666</name>
</gene>
<accession>A0ABR2UGJ5</accession>
<dbReference type="PROSITE" id="PS01013">
    <property type="entry name" value="OSBP"/>
    <property type="match status" value="1"/>
</dbReference>
<dbReference type="PANTHER" id="PTHR10972:SF212">
    <property type="entry name" value="OXYSTEROL-BINDING PROTEIN-LIKE PROTEIN 1"/>
    <property type="match status" value="1"/>
</dbReference>
<dbReference type="InterPro" id="IPR018494">
    <property type="entry name" value="Oxysterol-bd_CS"/>
</dbReference>
<proteinExistence type="inferred from homology"/>
<dbReference type="InterPro" id="IPR037239">
    <property type="entry name" value="OSBP_sf"/>
</dbReference>
<dbReference type="Proteomes" id="UP001408356">
    <property type="component" value="Unassembled WGS sequence"/>
</dbReference>
<feature type="compositionally biased region" description="Basic and acidic residues" evidence="3">
    <location>
        <begin position="400"/>
        <end position="412"/>
    </location>
</feature>
<dbReference type="PANTHER" id="PTHR10972">
    <property type="entry name" value="OXYSTEROL-BINDING PROTEIN-RELATED"/>
    <property type="match status" value="1"/>
</dbReference>
<comment type="caution">
    <text evidence="4">The sequence shown here is derived from an EMBL/GenBank/DDBJ whole genome shotgun (WGS) entry which is preliminary data.</text>
</comment>
<organism evidence="4 5">
    <name type="scientific">Seiridium unicorne</name>
    <dbReference type="NCBI Taxonomy" id="138068"/>
    <lineage>
        <taxon>Eukaryota</taxon>
        <taxon>Fungi</taxon>
        <taxon>Dikarya</taxon>
        <taxon>Ascomycota</taxon>
        <taxon>Pezizomycotina</taxon>
        <taxon>Sordariomycetes</taxon>
        <taxon>Xylariomycetidae</taxon>
        <taxon>Amphisphaeriales</taxon>
        <taxon>Sporocadaceae</taxon>
        <taxon>Seiridium</taxon>
    </lineage>
</organism>
<feature type="region of interest" description="Disordered" evidence="3">
    <location>
        <begin position="123"/>
        <end position="165"/>
    </location>
</feature>
<dbReference type="Gene3D" id="2.40.160.120">
    <property type="match status" value="1"/>
</dbReference>
<evidence type="ECO:0000313" key="5">
    <source>
        <dbReference type="Proteomes" id="UP001408356"/>
    </source>
</evidence>
<dbReference type="EMBL" id="JARVKF010000435">
    <property type="protein sequence ID" value="KAK9413723.1"/>
    <property type="molecule type" value="Genomic_DNA"/>
</dbReference>
<comment type="similarity">
    <text evidence="1 2">Belongs to the OSBP family.</text>
</comment>
<sequence>MASSAAPETINEDIPQNDSGKLRTFITILRKFIGVPDLAAVRFSLPSQLLEPRPNLEYWNYLDCPSAFAAIGTADEPVDRMLEVLRFWFTKDLKYVKGKPCKPYNSCLGEFFRCNWEADKNVPPIDTKNTSGSGSSASSVKSAKSLKADPRSSSSVSVVQSAENPTGPTWRISYLTEQTSHHPPVSAFYISCPEQGLHARGFDQISAKFTGTTIKVSPGEHNFGIFITLEKREDETYQLQHPAAHLGGLFRGALSVSVGESAFITCPKTKLKCILQYIEDGWLGRAQNRVEGVIFRYDPEKDDKTRIKDVPDKDVLIRLGGSWKERIVYTVGPKPVDSHSPENQTVIIDLNPLSVAPKILPPKEKQAENESLEMWDGVTQAIYAKQFSKATTVKQELEEKQREKARARERNNETFQPAFFSQITDKGGKPDLNEKGKAVLERIQKNDWSLEGIV</sequence>
<dbReference type="SUPFAM" id="SSF144000">
    <property type="entry name" value="Oxysterol-binding protein-like"/>
    <property type="match status" value="1"/>
</dbReference>
<dbReference type="InterPro" id="IPR000648">
    <property type="entry name" value="Oxysterol-bd"/>
</dbReference>
<feature type="compositionally biased region" description="Low complexity" evidence="3">
    <location>
        <begin position="152"/>
        <end position="161"/>
    </location>
</feature>
<dbReference type="Gene3D" id="3.30.70.3490">
    <property type="match status" value="1"/>
</dbReference>